<evidence type="ECO:0000256" key="4">
    <source>
        <dbReference type="ARBA" id="ARBA00022692"/>
    </source>
</evidence>
<evidence type="ECO:0000256" key="5">
    <source>
        <dbReference type="ARBA" id="ARBA00022989"/>
    </source>
</evidence>
<evidence type="ECO:0000256" key="6">
    <source>
        <dbReference type="ARBA" id="ARBA00023136"/>
    </source>
</evidence>
<dbReference type="Gene3D" id="1.20.81.30">
    <property type="entry name" value="Type II secretion system (T2SS), domain F"/>
    <property type="match status" value="2"/>
</dbReference>
<dbReference type="InterPro" id="IPR003004">
    <property type="entry name" value="GspF/PilC"/>
</dbReference>
<evidence type="ECO:0000256" key="3">
    <source>
        <dbReference type="ARBA" id="ARBA00022475"/>
    </source>
</evidence>
<proteinExistence type="inferred from homology"/>
<dbReference type="STRING" id="1797259.A2989_01760"/>
<comment type="caution">
    <text evidence="9">The sequence shown here is derived from an EMBL/GenBank/DDBJ whole genome shotgun (WGS) entry which is preliminary data.</text>
</comment>
<dbReference type="InterPro" id="IPR018076">
    <property type="entry name" value="T2SS_GspF_dom"/>
</dbReference>
<gene>
    <name evidence="9" type="ORF">A2989_01760</name>
</gene>
<feature type="domain" description="Type II secretion system protein GspF" evidence="8">
    <location>
        <begin position="194"/>
        <end position="317"/>
    </location>
</feature>
<dbReference type="AlphaFoldDB" id="A0A1F4ZF60"/>
<organism evidence="9 10">
    <name type="scientific">Candidatus Amesbacteria bacterium RIFCSPLOWO2_01_FULL_48_25</name>
    <dbReference type="NCBI Taxonomy" id="1797259"/>
    <lineage>
        <taxon>Bacteria</taxon>
        <taxon>Candidatus Amesiibacteriota</taxon>
    </lineage>
</organism>
<dbReference type="PANTHER" id="PTHR30012">
    <property type="entry name" value="GENERAL SECRETION PATHWAY PROTEIN"/>
    <property type="match status" value="1"/>
</dbReference>
<evidence type="ECO:0000313" key="10">
    <source>
        <dbReference type="Proteomes" id="UP000177080"/>
    </source>
</evidence>
<dbReference type="PRINTS" id="PR00812">
    <property type="entry name" value="BCTERIALGSPF"/>
</dbReference>
<sequence>MLTAGIPILDAIDSIAEDTKGHQRKILDTIRRDLQQGKRLSTTFALFPRAFDKVTVNLVKAAEEAGTLETTLKDLRDHVQKEVEFSDKVKFAMIYPSLIMIVFFLVLFSILIFVVPKISSVFSRLRMELPLPTRIMVWASDIIVHQTWYLVGGTAAIVALMFLIYKTNRSLFINFFFSWPLISGLVRQIDLARFSRGMHLLLSSGVPITSALELCQDVVIKKQSVLLISKSREMVAAGKRLSEGFRSSKVKIPSILIKLVEAGEKSGTLDKSMQDISIYLDYQVTNALKTLTAVMEPVMLVIVGISVGAMMLAIIGPIYGLIGKVGVR</sequence>
<dbReference type="Proteomes" id="UP000177080">
    <property type="component" value="Unassembled WGS sequence"/>
</dbReference>
<evidence type="ECO:0000259" key="8">
    <source>
        <dbReference type="Pfam" id="PF00482"/>
    </source>
</evidence>
<dbReference type="Pfam" id="PF00482">
    <property type="entry name" value="T2SSF"/>
    <property type="match status" value="2"/>
</dbReference>
<feature type="domain" description="Type II secretion system protein GspF" evidence="8">
    <location>
        <begin position="1"/>
        <end position="116"/>
    </location>
</feature>
<feature type="transmembrane region" description="Helical" evidence="7">
    <location>
        <begin position="93"/>
        <end position="115"/>
    </location>
</feature>
<keyword evidence="4 7" id="KW-0812">Transmembrane</keyword>
<comment type="subcellular location">
    <subcellularLocation>
        <location evidence="1">Cell membrane</location>
        <topology evidence="1">Multi-pass membrane protein</topology>
    </subcellularLocation>
</comment>
<dbReference type="EMBL" id="MEXN01000003">
    <property type="protein sequence ID" value="OGD04104.1"/>
    <property type="molecule type" value="Genomic_DNA"/>
</dbReference>
<dbReference type="GO" id="GO:0005886">
    <property type="term" value="C:plasma membrane"/>
    <property type="evidence" value="ECO:0007669"/>
    <property type="project" value="UniProtKB-SubCell"/>
</dbReference>
<feature type="transmembrane region" description="Helical" evidence="7">
    <location>
        <begin position="171"/>
        <end position="189"/>
    </location>
</feature>
<dbReference type="InterPro" id="IPR042094">
    <property type="entry name" value="T2SS_GspF_sf"/>
</dbReference>
<accession>A0A1F4ZF60</accession>
<evidence type="ECO:0000256" key="7">
    <source>
        <dbReference type="SAM" id="Phobius"/>
    </source>
</evidence>
<feature type="transmembrane region" description="Helical" evidence="7">
    <location>
        <begin position="298"/>
        <end position="322"/>
    </location>
</feature>
<evidence type="ECO:0000313" key="9">
    <source>
        <dbReference type="EMBL" id="OGD04104.1"/>
    </source>
</evidence>
<comment type="similarity">
    <text evidence="2">Belongs to the GSP F family.</text>
</comment>
<keyword evidence="5 7" id="KW-1133">Transmembrane helix</keyword>
<keyword evidence="6 7" id="KW-0472">Membrane</keyword>
<protein>
    <recommendedName>
        <fullName evidence="8">Type II secretion system protein GspF domain-containing protein</fullName>
    </recommendedName>
</protein>
<evidence type="ECO:0000256" key="1">
    <source>
        <dbReference type="ARBA" id="ARBA00004651"/>
    </source>
</evidence>
<keyword evidence="3" id="KW-1003">Cell membrane</keyword>
<feature type="transmembrane region" description="Helical" evidence="7">
    <location>
        <begin position="135"/>
        <end position="165"/>
    </location>
</feature>
<dbReference type="PANTHER" id="PTHR30012:SF0">
    <property type="entry name" value="TYPE II SECRETION SYSTEM PROTEIN F-RELATED"/>
    <property type="match status" value="1"/>
</dbReference>
<evidence type="ECO:0000256" key="2">
    <source>
        <dbReference type="ARBA" id="ARBA00005745"/>
    </source>
</evidence>
<name>A0A1F4ZF60_9BACT</name>
<reference evidence="9 10" key="1">
    <citation type="journal article" date="2016" name="Nat. Commun.">
        <title>Thousands of microbial genomes shed light on interconnected biogeochemical processes in an aquifer system.</title>
        <authorList>
            <person name="Anantharaman K."/>
            <person name="Brown C.T."/>
            <person name="Hug L.A."/>
            <person name="Sharon I."/>
            <person name="Castelle C.J."/>
            <person name="Probst A.J."/>
            <person name="Thomas B.C."/>
            <person name="Singh A."/>
            <person name="Wilkins M.J."/>
            <person name="Karaoz U."/>
            <person name="Brodie E.L."/>
            <person name="Williams K.H."/>
            <person name="Hubbard S.S."/>
            <person name="Banfield J.F."/>
        </authorList>
    </citation>
    <scope>NUCLEOTIDE SEQUENCE [LARGE SCALE GENOMIC DNA]</scope>
</reference>